<keyword evidence="1" id="KW-1133">Transmembrane helix</keyword>
<organism evidence="2 3">
    <name type="scientific">Marinoscillum luteum</name>
    <dbReference type="NCBI Taxonomy" id="861051"/>
    <lineage>
        <taxon>Bacteria</taxon>
        <taxon>Pseudomonadati</taxon>
        <taxon>Bacteroidota</taxon>
        <taxon>Cytophagia</taxon>
        <taxon>Cytophagales</taxon>
        <taxon>Reichenbachiellaceae</taxon>
        <taxon>Marinoscillum</taxon>
    </lineage>
</organism>
<dbReference type="Proteomes" id="UP001610063">
    <property type="component" value="Unassembled WGS sequence"/>
</dbReference>
<keyword evidence="1" id="KW-0472">Membrane</keyword>
<keyword evidence="1" id="KW-0812">Transmembrane</keyword>
<feature type="transmembrane region" description="Helical" evidence="1">
    <location>
        <begin position="6"/>
        <end position="25"/>
    </location>
</feature>
<gene>
    <name evidence="2" type="ORF">ACHKAR_18195</name>
</gene>
<protein>
    <submittedName>
        <fullName evidence="2">Uncharacterized protein</fullName>
    </submittedName>
</protein>
<dbReference type="RefSeq" id="WP_395418853.1">
    <property type="nucleotide sequence ID" value="NZ_JBIPKE010000020.1"/>
</dbReference>
<proteinExistence type="predicted"/>
<reference evidence="2 3" key="1">
    <citation type="journal article" date="2013" name="Int. J. Syst. Evol. Microbiol.">
        <title>Marinoscillum luteum sp. nov., isolated from marine sediment.</title>
        <authorList>
            <person name="Cha I.T."/>
            <person name="Park S.J."/>
            <person name="Kim S.J."/>
            <person name="Kim J.G."/>
            <person name="Jung M.Y."/>
            <person name="Shin K.S."/>
            <person name="Kwon K.K."/>
            <person name="Yang S.H."/>
            <person name="Seo Y.S."/>
            <person name="Rhee S.K."/>
        </authorList>
    </citation>
    <scope>NUCLEOTIDE SEQUENCE [LARGE SCALE GENOMIC DNA]</scope>
    <source>
        <strain evidence="2 3">KCTC 23939</strain>
    </source>
</reference>
<dbReference type="EMBL" id="JBIPKE010000020">
    <property type="protein sequence ID" value="MFH6985389.1"/>
    <property type="molecule type" value="Genomic_DNA"/>
</dbReference>
<keyword evidence="3" id="KW-1185">Reference proteome</keyword>
<evidence type="ECO:0000256" key="1">
    <source>
        <dbReference type="SAM" id="Phobius"/>
    </source>
</evidence>
<name>A0ABW7NF73_9BACT</name>
<evidence type="ECO:0000313" key="2">
    <source>
        <dbReference type="EMBL" id="MFH6985389.1"/>
    </source>
</evidence>
<sequence length="206" mass="23528">MSSKIFQYAGTLVFLISILFVVGLFTQTNPDHPSLNETSAEPDLYLSNVRHYAKEQLAERSLYHLDKAIESIKKIETDIDINSKQKVDEAIVHLEMIYEEIARDSLVSEDLNKAFEFALNALTLAELRISERYAESNNPVQAMVALKYAQMHLKSASQYSDLPNMNLERHIYYEIDSLILSEAMAPVLIAEKIDYFISEMDTLVND</sequence>
<comment type="caution">
    <text evidence="2">The sequence shown here is derived from an EMBL/GenBank/DDBJ whole genome shotgun (WGS) entry which is preliminary data.</text>
</comment>
<accession>A0ABW7NF73</accession>
<evidence type="ECO:0000313" key="3">
    <source>
        <dbReference type="Proteomes" id="UP001610063"/>
    </source>
</evidence>